<dbReference type="CDD" id="cd12108">
    <property type="entry name" value="Hr-like"/>
    <property type="match status" value="1"/>
</dbReference>
<gene>
    <name evidence="2" type="ORF">A3K89_24045</name>
</gene>
<evidence type="ECO:0000313" key="3">
    <source>
        <dbReference type="Proteomes" id="UP000077519"/>
    </source>
</evidence>
<keyword evidence="3" id="KW-1185">Reference proteome</keyword>
<sequence length="217" mass="24372">MTTTQKTQKITSDADLLGIRLAHRAMRRDASRLVALCTGLGHGTESPDAKQVAAISEYVHLFADSIHHHHTTEDDVLWPKIVASVGPHIDLSDLTEDHEALDPLLDELRAAADGLPDSLPRLTAALVQLKNELDEHIEDEERTIFPLITEHLPLAEWEAVENAARTGGKVDFELPRAFDVLTPEELVRLKKEGGMMLRVMIPFLRRKYRRRERACGL</sequence>
<proteinExistence type="predicted"/>
<dbReference type="AlphaFoldDB" id="A0A177YD07"/>
<dbReference type="GO" id="GO:0005886">
    <property type="term" value="C:plasma membrane"/>
    <property type="evidence" value="ECO:0007669"/>
    <property type="project" value="TreeGrafter"/>
</dbReference>
<feature type="domain" description="Hemerythrin-like" evidence="1">
    <location>
        <begin position="19"/>
        <end position="148"/>
    </location>
</feature>
<accession>A0A177YD07</accession>
<dbReference type="PANTHER" id="PTHR39966:SF1">
    <property type="entry name" value="HEMERYTHRIN-LIKE DOMAIN-CONTAINING PROTEIN"/>
    <property type="match status" value="1"/>
</dbReference>
<dbReference type="Pfam" id="PF01814">
    <property type="entry name" value="Hemerythrin"/>
    <property type="match status" value="1"/>
</dbReference>
<dbReference type="Gene3D" id="1.20.120.520">
    <property type="entry name" value="nmb1532 protein domain like"/>
    <property type="match status" value="1"/>
</dbReference>
<organism evidence="2 3">
    <name type="scientific">Rhodococcoides kyotonense</name>
    <dbReference type="NCBI Taxonomy" id="398843"/>
    <lineage>
        <taxon>Bacteria</taxon>
        <taxon>Bacillati</taxon>
        <taxon>Actinomycetota</taxon>
        <taxon>Actinomycetes</taxon>
        <taxon>Mycobacteriales</taxon>
        <taxon>Nocardiaceae</taxon>
        <taxon>Rhodococcoides</taxon>
    </lineage>
</organism>
<dbReference type="PANTHER" id="PTHR39966">
    <property type="entry name" value="BLL2471 PROTEIN-RELATED"/>
    <property type="match status" value="1"/>
</dbReference>
<dbReference type="Proteomes" id="UP000077519">
    <property type="component" value="Unassembled WGS sequence"/>
</dbReference>
<evidence type="ECO:0000259" key="1">
    <source>
        <dbReference type="Pfam" id="PF01814"/>
    </source>
</evidence>
<comment type="caution">
    <text evidence="2">The sequence shown here is derived from an EMBL/GenBank/DDBJ whole genome shotgun (WGS) entry which is preliminary data.</text>
</comment>
<dbReference type="RefSeq" id="WP_068427559.1">
    <property type="nucleotide sequence ID" value="NZ_LVHI01000021.1"/>
</dbReference>
<protein>
    <recommendedName>
        <fullName evidence="1">Hemerythrin-like domain-containing protein</fullName>
    </recommendedName>
</protein>
<dbReference type="EMBL" id="LVHI01000021">
    <property type="protein sequence ID" value="OAK53069.1"/>
    <property type="molecule type" value="Genomic_DNA"/>
</dbReference>
<reference evidence="2 3" key="1">
    <citation type="submission" date="2016-03" db="EMBL/GenBank/DDBJ databases">
        <title>Genome sequence of Rhodococcus kyotonensis KB10.</title>
        <authorList>
            <person name="Jeong H."/>
            <person name="Hong C.E."/>
            <person name="Jo S.H."/>
            <person name="Park J.M."/>
        </authorList>
    </citation>
    <scope>NUCLEOTIDE SEQUENCE [LARGE SCALE GENOMIC DNA]</scope>
    <source>
        <strain evidence="2 3">KB10</strain>
    </source>
</reference>
<evidence type="ECO:0000313" key="2">
    <source>
        <dbReference type="EMBL" id="OAK53069.1"/>
    </source>
</evidence>
<dbReference type="InterPro" id="IPR012312">
    <property type="entry name" value="Hemerythrin-like"/>
</dbReference>
<name>A0A177YD07_9NOCA</name>